<name>A0A0B7C233_9EUPU</name>
<dbReference type="AlphaFoldDB" id="A0A0B7C233"/>
<feature type="compositionally biased region" description="Polar residues" evidence="1">
    <location>
        <begin position="60"/>
        <end position="71"/>
    </location>
</feature>
<proteinExistence type="predicted"/>
<protein>
    <submittedName>
        <fullName evidence="2">Uncharacterized protein</fullName>
    </submittedName>
</protein>
<feature type="non-terminal residue" evidence="2">
    <location>
        <position position="1"/>
    </location>
</feature>
<accession>A0A0B7C233</accession>
<feature type="region of interest" description="Disordered" evidence="1">
    <location>
        <begin position="50"/>
        <end position="71"/>
    </location>
</feature>
<sequence>IIADTFKSAQEMMSLVLDFVEKPKLEKKKAIPHPEVMDIHQQLQENSLAGIKLPRDISTEIGSTNQTEEEE</sequence>
<evidence type="ECO:0000313" key="2">
    <source>
        <dbReference type="EMBL" id="CEK99509.1"/>
    </source>
</evidence>
<feature type="non-terminal residue" evidence="2">
    <location>
        <position position="71"/>
    </location>
</feature>
<evidence type="ECO:0000256" key="1">
    <source>
        <dbReference type="SAM" id="MobiDB-lite"/>
    </source>
</evidence>
<reference evidence="2" key="1">
    <citation type="submission" date="2014-12" db="EMBL/GenBank/DDBJ databases">
        <title>Insight into the proteome of Arion vulgaris.</title>
        <authorList>
            <person name="Aradska J."/>
            <person name="Bulat T."/>
            <person name="Smidak R."/>
            <person name="Sarate P."/>
            <person name="Gangsoo J."/>
            <person name="Sialana F."/>
            <person name="Bilban M."/>
            <person name="Lubec G."/>
        </authorList>
    </citation>
    <scope>NUCLEOTIDE SEQUENCE</scope>
    <source>
        <tissue evidence="2">Skin</tissue>
    </source>
</reference>
<organism evidence="2">
    <name type="scientific">Arion vulgaris</name>
    <dbReference type="NCBI Taxonomy" id="1028688"/>
    <lineage>
        <taxon>Eukaryota</taxon>
        <taxon>Metazoa</taxon>
        <taxon>Spiralia</taxon>
        <taxon>Lophotrochozoa</taxon>
        <taxon>Mollusca</taxon>
        <taxon>Gastropoda</taxon>
        <taxon>Heterobranchia</taxon>
        <taxon>Euthyneura</taxon>
        <taxon>Panpulmonata</taxon>
        <taxon>Eupulmonata</taxon>
        <taxon>Stylommatophora</taxon>
        <taxon>Helicina</taxon>
        <taxon>Arionoidea</taxon>
        <taxon>Arionidae</taxon>
        <taxon>Arion</taxon>
    </lineage>
</organism>
<dbReference type="EMBL" id="HACG01052638">
    <property type="protein sequence ID" value="CEK99509.1"/>
    <property type="molecule type" value="Transcribed_RNA"/>
</dbReference>
<gene>
    <name evidence="2" type="primary">ORF221431</name>
</gene>